<evidence type="ECO:0000313" key="3">
    <source>
        <dbReference type="Proteomes" id="UP000298781"/>
    </source>
</evidence>
<name>A0A4D7B2V1_9HYPH</name>
<evidence type="ECO:0000313" key="2">
    <source>
        <dbReference type="EMBL" id="QCI65383.1"/>
    </source>
</evidence>
<feature type="domain" description="HPr kinase/phosphorylase C-terminal" evidence="1">
    <location>
        <begin position="7"/>
        <end position="88"/>
    </location>
</feature>
<dbReference type="GO" id="GO:0000155">
    <property type="term" value="F:phosphorelay sensor kinase activity"/>
    <property type="evidence" value="ECO:0007669"/>
    <property type="project" value="InterPro"/>
</dbReference>
<dbReference type="Proteomes" id="UP000298781">
    <property type="component" value="Chromosome"/>
</dbReference>
<organism evidence="2 3">
    <name type="scientific">Phreatobacter stygius</name>
    <dbReference type="NCBI Taxonomy" id="1940610"/>
    <lineage>
        <taxon>Bacteria</taxon>
        <taxon>Pseudomonadati</taxon>
        <taxon>Pseudomonadota</taxon>
        <taxon>Alphaproteobacteria</taxon>
        <taxon>Hyphomicrobiales</taxon>
        <taxon>Phreatobacteraceae</taxon>
        <taxon>Phreatobacter</taxon>
    </lineage>
</organism>
<protein>
    <submittedName>
        <fullName evidence="2">Serine kinase</fullName>
    </submittedName>
</protein>
<dbReference type="GO" id="GO:0006109">
    <property type="term" value="P:regulation of carbohydrate metabolic process"/>
    <property type="evidence" value="ECO:0007669"/>
    <property type="project" value="InterPro"/>
</dbReference>
<dbReference type="GO" id="GO:0005524">
    <property type="term" value="F:ATP binding"/>
    <property type="evidence" value="ECO:0007669"/>
    <property type="project" value="InterPro"/>
</dbReference>
<dbReference type="AlphaFoldDB" id="A0A4D7B2V1"/>
<dbReference type="SUPFAM" id="SSF53795">
    <property type="entry name" value="PEP carboxykinase-like"/>
    <property type="match status" value="1"/>
</dbReference>
<keyword evidence="3" id="KW-1185">Reference proteome</keyword>
<dbReference type="Gene3D" id="3.40.50.300">
    <property type="entry name" value="P-loop containing nucleotide triphosphate hydrolases"/>
    <property type="match status" value="1"/>
</dbReference>
<keyword evidence="2" id="KW-0418">Kinase</keyword>
<reference evidence="2 3" key="1">
    <citation type="submission" date="2019-04" db="EMBL/GenBank/DDBJ databases">
        <title>Phreatobacter aquaticus sp. nov.</title>
        <authorList>
            <person name="Choi A."/>
        </authorList>
    </citation>
    <scope>NUCLEOTIDE SEQUENCE [LARGE SCALE GENOMIC DNA]</scope>
    <source>
        <strain evidence="2 3">KCTC 52518</strain>
    </source>
</reference>
<dbReference type="KEGG" id="pstg:E8M01_14905"/>
<sequence>MPESAGRTVHASAVLVGAKAVLIRGASGAGKSRLVLGLIDAGRSGGLAFARLVADDRVRLEAAHGRLLVSAPQPIAGLVEERGRGVMACAYEAMAVVGLVVDLDAGDAARMPDPLALQTVVEGVIVSRLPVAPGCDPLPLVLSLLQGRR</sequence>
<accession>A0A4D7B2V1</accession>
<evidence type="ECO:0000259" key="1">
    <source>
        <dbReference type="Pfam" id="PF07475"/>
    </source>
</evidence>
<dbReference type="InterPro" id="IPR011104">
    <property type="entry name" value="Hpr_kin/Pase_C"/>
</dbReference>
<dbReference type="RefSeq" id="WP_136960830.1">
    <property type="nucleotide sequence ID" value="NZ_CP039690.1"/>
</dbReference>
<dbReference type="InterPro" id="IPR027417">
    <property type="entry name" value="P-loop_NTPase"/>
</dbReference>
<dbReference type="Pfam" id="PF07475">
    <property type="entry name" value="Hpr_kinase_C"/>
    <property type="match status" value="1"/>
</dbReference>
<gene>
    <name evidence="2" type="ORF">E8M01_14905</name>
</gene>
<dbReference type="EMBL" id="CP039690">
    <property type="protein sequence ID" value="QCI65383.1"/>
    <property type="molecule type" value="Genomic_DNA"/>
</dbReference>
<keyword evidence="2" id="KW-0808">Transferase</keyword>
<dbReference type="OrthoDB" id="8326226at2"/>
<proteinExistence type="predicted"/>